<organism evidence="1 2">
    <name type="scientific">Selenomonas ruminantium subsp. lactilytica (strain NBRC 103574 / TAM6421)</name>
    <dbReference type="NCBI Taxonomy" id="927704"/>
    <lineage>
        <taxon>Bacteria</taxon>
        <taxon>Bacillati</taxon>
        <taxon>Bacillota</taxon>
        <taxon>Negativicutes</taxon>
        <taxon>Selenomonadales</taxon>
        <taxon>Selenomonadaceae</taxon>
        <taxon>Selenomonas</taxon>
    </lineage>
</organism>
<protein>
    <recommendedName>
        <fullName evidence="3">Trypsin-like peptidase domain-containing protein</fullName>
    </recommendedName>
</protein>
<dbReference type="eggNOG" id="COG3591">
    <property type="taxonomic scope" value="Bacteria"/>
</dbReference>
<dbReference type="AlphaFoldDB" id="I0GRJ5"/>
<dbReference type="HOGENOM" id="CLU_072546_1_0_9"/>
<name>I0GRJ5_SELRL</name>
<dbReference type="PATRIC" id="fig|927704.6.peg.1733"/>
<dbReference type="InterPro" id="IPR009003">
    <property type="entry name" value="Peptidase_S1_PA"/>
</dbReference>
<dbReference type="KEGG" id="sri:SELR_16740"/>
<dbReference type="SUPFAM" id="SSF50494">
    <property type="entry name" value="Trypsin-like serine proteases"/>
    <property type="match status" value="1"/>
</dbReference>
<sequence>MDFLDLLPFTTTKIEATTNTGQLSTGTGFFFAFNSDQQQSYIPVLITNRHMIENMLSITIKITTKKNNMPQIGNYLPFTIELNKRYVIMHPDKGIDLSIIILAPYISPHIKSLFIPYLSKENIATEKELQHINILHDIIMVGYPDGISDEINNMPIFRKGITATNPSIDYNGRHEFLIDASCFPGSSGSPVMSYENGMVKDADGNFTINYGTKLIGIQSKTFLHNSNGKIVPIEIPTQVIPGVITSIPNNLGIVVKASCILDFESLLPPH</sequence>
<accession>I0GRJ5</accession>
<reference evidence="1 2" key="1">
    <citation type="submission" date="2011-10" db="EMBL/GenBank/DDBJ databases">
        <title>Whole genome sequence of Selenomonas ruminantium subsp. lactilytica TAM6421.</title>
        <authorList>
            <person name="Oguchi A."/>
            <person name="Ankai A."/>
            <person name="Kaneko J."/>
            <person name="Yamada-Narita S."/>
            <person name="Fukui S."/>
            <person name="Takahashi M."/>
            <person name="Onodera T."/>
            <person name="Kojima S."/>
            <person name="Fushimi T."/>
            <person name="Abe N."/>
            <person name="Kamio Y."/>
            <person name="Yamazaki S."/>
            <person name="Fujita N."/>
        </authorList>
    </citation>
    <scope>NUCLEOTIDE SEQUENCE [LARGE SCALE GENOMIC DNA]</scope>
    <source>
        <strain evidence="2">NBRC 103574 / TAM6421</strain>
    </source>
</reference>
<dbReference type="Gene3D" id="2.40.10.10">
    <property type="entry name" value="Trypsin-like serine proteases"/>
    <property type="match status" value="2"/>
</dbReference>
<proteinExistence type="predicted"/>
<evidence type="ECO:0000313" key="2">
    <source>
        <dbReference type="Proteomes" id="UP000007887"/>
    </source>
</evidence>
<evidence type="ECO:0000313" key="1">
    <source>
        <dbReference type="EMBL" id="BAL83382.1"/>
    </source>
</evidence>
<evidence type="ECO:0008006" key="3">
    <source>
        <dbReference type="Google" id="ProtNLM"/>
    </source>
</evidence>
<dbReference type="RefSeq" id="WP_014424815.1">
    <property type="nucleotide sequence ID" value="NC_017068.1"/>
</dbReference>
<dbReference type="InterPro" id="IPR043504">
    <property type="entry name" value="Peptidase_S1_PA_chymotrypsin"/>
</dbReference>
<dbReference type="Pfam" id="PF13365">
    <property type="entry name" value="Trypsin_2"/>
    <property type="match status" value="1"/>
</dbReference>
<dbReference type="OrthoDB" id="9766361at2"/>
<dbReference type="Proteomes" id="UP000007887">
    <property type="component" value="Chromosome"/>
</dbReference>
<gene>
    <name evidence="1" type="ordered locus">SELR_16740</name>
</gene>
<dbReference type="EMBL" id="AP012292">
    <property type="protein sequence ID" value="BAL83382.1"/>
    <property type="molecule type" value="Genomic_DNA"/>
</dbReference>